<comment type="similarity">
    <text evidence="4">Belongs to the heat shock protein 70 family.</text>
</comment>
<gene>
    <name evidence="6" type="ORF">GSBLH_T00001682001</name>
</gene>
<proteinExistence type="inferred from homology"/>
<dbReference type="SUPFAM" id="SSF53067">
    <property type="entry name" value="Actin-like ATPase domain"/>
    <property type="match status" value="2"/>
</dbReference>
<dbReference type="AlphaFoldDB" id="D8M0D3"/>
<dbReference type="Gene3D" id="3.30.420.40">
    <property type="match status" value="2"/>
</dbReference>
<dbReference type="PROSITE" id="PS00329">
    <property type="entry name" value="HSP70_2"/>
    <property type="match status" value="1"/>
</dbReference>
<keyword evidence="2 4" id="KW-0067">ATP-binding</keyword>
<feature type="coiled-coil region" evidence="5">
    <location>
        <begin position="579"/>
        <end position="642"/>
    </location>
</feature>
<organism evidence="6">
    <name type="scientific">Blastocystis hominis</name>
    <dbReference type="NCBI Taxonomy" id="12968"/>
    <lineage>
        <taxon>Eukaryota</taxon>
        <taxon>Sar</taxon>
        <taxon>Stramenopiles</taxon>
        <taxon>Bigyra</taxon>
        <taxon>Opalozoa</taxon>
        <taxon>Opalinata</taxon>
        <taxon>Blastocystidae</taxon>
        <taxon>Blastocystis</taxon>
    </lineage>
</organism>
<dbReference type="RefSeq" id="XP_012895570.1">
    <property type="nucleotide sequence ID" value="XM_013040116.1"/>
</dbReference>
<dbReference type="Gene3D" id="2.60.34.10">
    <property type="entry name" value="Substrate Binding Domain Of DNAk, Chain A, domain 1"/>
    <property type="match status" value="1"/>
</dbReference>
<keyword evidence="1 4" id="KW-0547">Nucleotide-binding</keyword>
<dbReference type="GeneID" id="24918913"/>
<dbReference type="Proteomes" id="UP000008312">
    <property type="component" value="Unassembled WGS sequence"/>
</dbReference>
<dbReference type="Gene3D" id="3.30.30.30">
    <property type="match status" value="1"/>
</dbReference>
<dbReference type="Pfam" id="PF00012">
    <property type="entry name" value="HSP70"/>
    <property type="match status" value="2"/>
</dbReference>
<evidence type="ECO:0000313" key="7">
    <source>
        <dbReference type="Proteomes" id="UP000008312"/>
    </source>
</evidence>
<dbReference type="FunFam" id="3.30.420.40:FF:000046">
    <property type="entry name" value="Chaperone protein HscA"/>
    <property type="match status" value="1"/>
</dbReference>
<dbReference type="PRINTS" id="PR00301">
    <property type="entry name" value="HEATSHOCK70"/>
</dbReference>
<keyword evidence="3" id="KW-0143">Chaperone</keyword>
<reference evidence="6" key="1">
    <citation type="submission" date="2010-02" db="EMBL/GenBank/DDBJ databases">
        <title>Sequencing and annotation of the Blastocystis hominis genome.</title>
        <authorList>
            <person name="Wincker P."/>
        </authorList>
    </citation>
    <scope>NUCLEOTIDE SEQUENCE</scope>
    <source>
        <strain evidence="6">Singapore isolate B</strain>
    </source>
</reference>
<dbReference type="SUPFAM" id="SSF100920">
    <property type="entry name" value="Heat shock protein 70kD (HSP70), peptide-binding domain"/>
    <property type="match status" value="1"/>
</dbReference>
<dbReference type="OrthoDB" id="202754at2759"/>
<dbReference type="InterPro" id="IPR029047">
    <property type="entry name" value="HSP70_peptide-bd_sf"/>
</dbReference>
<dbReference type="PANTHER" id="PTHR19375">
    <property type="entry name" value="HEAT SHOCK PROTEIN 70KDA"/>
    <property type="match status" value="1"/>
</dbReference>
<dbReference type="InterPro" id="IPR018181">
    <property type="entry name" value="Heat_shock_70_CS"/>
</dbReference>
<dbReference type="CDD" id="cd24028">
    <property type="entry name" value="ASKHA_NBD_HSP70_HSPA1-like"/>
    <property type="match status" value="1"/>
</dbReference>
<evidence type="ECO:0000256" key="3">
    <source>
        <dbReference type="ARBA" id="ARBA00023186"/>
    </source>
</evidence>
<keyword evidence="5" id="KW-0175">Coiled coil</keyword>
<evidence type="ECO:0000313" key="6">
    <source>
        <dbReference type="EMBL" id="CBK21522.2"/>
    </source>
</evidence>
<evidence type="ECO:0000256" key="2">
    <source>
        <dbReference type="ARBA" id="ARBA00022840"/>
    </source>
</evidence>
<dbReference type="Gene3D" id="3.90.640.10">
    <property type="entry name" value="Actin, Chain A, domain 4"/>
    <property type="match status" value="1"/>
</dbReference>
<evidence type="ECO:0000256" key="4">
    <source>
        <dbReference type="RuleBase" id="RU003322"/>
    </source>
</evidence>
<dbReference type="PROSITE" id="PS01036">
    <property type="entry name" value="HSP70_3"/>
    <property type="match status" value="1"/>
</dbReference>
<keyword evidence="7" id="KW-1185">Reference proteome</keyword>
<dbReference type="InParanoid" id="D8M0D3"/>
<dbReference type="GO" id="GO:0140662">
    <property type="term" value="F:ATP-dependent protein folding chaperone"/>
    <property type="evidence" value="ECO:0007669"/>
    <property type="project" value="InterPro"/>
</dbReference>
<dbReference type="EMBL" id="FN668643">
    <property type="protein sequence ID" value="CBK21522.2"/>
    <property type="molecule type" value="Genomic_DNA"/>
</dbReference>
<dbReference type="InterPro" id="IPR013126">
    <property type="entry name" value="Hsp_70_fam"/>
</dbReference>
<accession>D8M0D3</accession>
<name>D8M0D3_BLAHO</name>
<evidence type="ECO:0008006" key="8">
    <source>
        <dbReference type="Google" id="ProtNLM"/>
    </source>
</evidence>
<sequence>MYSNIAGIDLGTSNSCVSIYKNGNIEVVAARSGEHVFPSVVSYRDSGITFGKDAKSQISMYPKQTVFEIKRLIGHKFSDKCVQEDIKSWPFEVVPNEDDRPQIKIKYAGEDHYLSPEQVSGFLISKLVEEAERVSGTRITDIVVTVPAYFNDSQRRATADAARAAGVNVLGILNEPTAAAIAYGVRNEEKDKTILVYDLGGGTFDVTILDIRENEYNVVATDGDTHLGGVDLDQILEKMIYDIASPSCDPEIEWETQKSRAILRRTAEDVKIQLSTTDSVEFTIFDETFIIYRTEFERNASQFFAKTMTIVDQILANTGKRYEDIDDVVLVGGSSRIPYIKTMLGAKFGEEKVSYRINPDEAVSMGALTRAIQLYRQNNSNIDTPVEGGDDESGMNLVAAPHPGDGGDGDDAYDLGAGDDDFAFDSLDINDVVPLSLGLKNSQGVMSVLIPRFSHFGESFTRSFVTNKNNQESMKVRVYQGERPMAEDNLEIGSFRLRGIPPMPRGQACVDITFTTDHDGILTVSAVVCQVDEYGEILTGPDGEHLTIPGTELRTTFENKSTNLNEYEVEKIMKQVQEMKEYDAKKRRIAEQKNKIQERSFVLEEIVMKNGGSIDPENLEKVNTLLRDVKRLMRNNTIEEDELQSYFDLIGQWIESLDGN</sequence>
<evidence type="ECO:0000256" key="5">
    <source>
        <dbReference type="SAM" id="Coils"/>
    </source>
</evidence>
<dbReference type="InterPro" id="IPR043129">
    <property type="entry name" value="ATPase_NBD"/>
</dbReference>
<dbReference type="PROSITE" id="PS00297">
    <property type="entry name" value="HSP70_1"/>
    <property type="match status" value="1"/>
</dbReference>
<evidence type="ECO:0000256" key="1">
    <source>
        <dbReference type="ARBA" id="ARBA00022741"/>
    </source>
</evidence>
<dbReference type="FunFam" id="3.30.30.30:FF:000001">
    <property type="entry name" value="heat shock 70 kDa protein-like"/>
    <property type="match status" value="1"/>
</dbReference>
<protein>
    <recommendedName>
        <fullName evidence="8">Heat shock protein 70</fullName>
    </recommendedName>
</protein>
<dbReference type="GO" id="GO:0005524">
    <property type="term" value="F:ATP binding"/>
    <property type="evidence" value="ECO:0007669"/>
    <property type="project" value="UniProtKB-KW"/>
</dbReference>